<feature type="domain" description="RING-type" evidence="6">
    <location>
        <begin position="275"/>
        <end position="313"/>
    </location>
</feature>
<dbReference type="InterPro" id="IPR039971">
    <property type="entry name" value="CWC24-like"/>
</dbReference>
<comment type="caution">
    <text evidence="8">The sequence shown here is derived from an EMBL/GenBank/DDBJ whole genome shotgun (WGS) entry which is preliminary data.</text>
</comment>
<dbReference type="Gene3D" id="3.30.40.10">
    <property type="entry name" value="Zinc/RING finger domain, C3HC4 (zinc finger)"/>
    <property type="match status" value="1"/>
</dbReference>
<dbReference type="PROSITE" id="PS50103">
    <property type="entry name" value="ZF_C3H1"/>
    <property type="match status" value="1"/>
</dbReference>
<dbReference type="SMART" id="SM00356">
    <property type="entry name" value="ZnF_C3H1"/>
    <property type="match status" value="1"/>
</dbReference>
<feature type="region of interest" description="Disordered" evidence="5">
    <location>
        <begin position="64"/>
        <end position="127"/>
    </location>
</feature>
<evidence type="ECO:0000256" key="1">
    <source>
        <dbReference type="ARBA" id="ARBA00022723"/>
    </source>
</evidence>
<dbReference type="InterPro" id="IPR017907">
    <property type="entry name" value="Znf_RING_CS"/>
</dbReference>
<dbReference type="Pfam" id="PF00642">
    <property type="entry name" value="zf-CCCH"/>
    <property type="match status" value="1"/>
</dbReference>
<dbReference type="InterPro" id="IPR036855">
    <property type="entry name" value="Znf_CCCH_sf"/>
</dbReference>
<dbReference type="EMBL" id="JAUDFV010000020">
    <property type="protein sequence ID" value="KAL2740663.1"/>
    <property type="molecule type" value="Genomic_DNA"/>
</dbReference>
<evidence type="ECO:0000259" key="7">
    <source>
        <dbReference type="PROSITE" id="PS50103"/>
    </source>
</evidence>
<proteinExistence type="predicted"/>
<dbReference type="SUPFAM" id="SSF57850">
    <property type="entry name" value="RING/U-box"/>
    <property type="match status" value="1"/>
</dbReference>
<keyword evidence="3 4" id="KW-0862">Zinc</keyword>
<reference evidence="8 9" key="1">
    <citation type="journal article" date="2024" name="Ann. Entomol. Soc. Am.">
        <title>Genomic analyses of the southern and eastern yellowjacket wasps (Hymenoptera: Vespidae) reveal evolutionary signatures of social life.</title>
        <authorList>
            <person name="Catto M.A."/>
            <person name="Caine P.B."/>
            <person name="Orr S.E."/>
            <person name="Hunt B.G."/>
            <person name="Goodisman M.A.D."/>
        </authorList>
    </citation>
    <scope>NUCLEOTIDE SEQUENCE [LARGE SCALE GENOMIC DNA]</scope>
    <source>
        <strain evidence="8">233</strain>
        <tissue evidence="8">Head and thorax</tissue>
    </source>
</reference>
<dbReference type="PANTHER" id="PTHR12930:SF0">
    <property type="entry name" value="RING FINGER PROTEIN 113B"/>
    <property type="match status" value="1"/>
</dbReference>
<feature type="domain" description="C3H1-type" evidence="7">
    <location>
        <begin position="206"/>
        <end position="234"/>
    </location>
</feature>
<accession>A0ABD2C6J6</accession>
<name>A0ABD2C6J6_VESSQ</name>
<dbReference type="SUPFAM" id="SSF90229">
    <property type="entry name" value="CCCH zinc finger"/>
    <property type="match status" value="1"/>
</dbReference>
<dbReference type="PROSITE" id="PS00518">
    <property type="entry name" value="ZF_RING_1"/>
    <property type="match status" value="1"/>
</dbReference>
<evidence type="ECO:0000256" key="2">
    <source>
        <dbReference type="ARBA" id="ARBA00022771"/>
    </source>
</evidence>
<sequence>MTKVVYKTNMEDMQQETDKKNCTFLFKKRKVRSKVSRKRKGLDDSGYVRSIVIISNFSLVESSEDETTVIKKEKKHDERNPMRQSTNTKRYHHKSANDDSSEDDSVTVSYKSNRTPMPAGPSDQGATAVLETETEKDKDAQALFEKAQKINEELEGKEDDKIYRGLNNYAQYYKKRDTAAGNASSGMVRKGPIRAPANLRATVRWDYQPDICKDYKETGFCGFGDSCKFLHDRSDYKLGWQLEREAATGEYNNSGDEDDKKYEIDSDEESLPFKCFICRNSFTDPIVTKCKHYFCEKCALEHYKKTTRCYICNVQTNGVFNPAKELIARTKLEEKEKMVEEDSMSDD</sequence>
<dbReference type="FunFam" id="3.30.40.10:FF:000045">
    <property type="entry name" value="RING finger protein 113A"/>
    <property type="match status" value="1"/>
</dbReference>
<dbReference type="Gene3D" id="4.10.1000.10">
    <property type="entry name" value="Zinc finger, CCCH-type"/>
    <property type="match status" value="1"/>
</dbReference>
<keyword evidence="1 4" id="KW-0479">Metal-binding</keyword>
<dbReference type="InterPro" id="IPR001841">
    <property type="entry name" value="Znf_RING"/>
</dbReference>
<evidence type="ECO:0000256" key="3">
    <source>
        <dbReference type="ARBA" id="ARBA00022833"/>
    </source>
</evidence>
<evidence type="ECO:0000259" key="6">
    <source>
        <dbReference type="PROSITE" id="PS50089"/>
    </source>
</evidence>
<evidence type="ECO:0000313" key="9">
    <source>
        <dbReference type="Proteomes" id="UP001607302"/>
    </source>
</evidence>
<protein>
    <submittedName>
        <fullName evidence="8">E3 ubiquitin-protein ligase RNF113A-like</fullName>
    </submittedName>
</protein>
<dbReference type="AlphaFoldDB" id="A0ABD2C6J6"/>
<dbReference type="PROSITE" id="PS50089">
    <property type="entry name" value="ZF_RING_2"/>
    <property type="match status" value="1"/>
</dbReference>
<dbReference type="GO" id="GO:0008270">
    <property type="term" value="F:zinc ion binding"/>
    <property type="evidence" value="ECO:0007669"/>
    <property type="project" value="UniProtKB-KW"/>
</dbReference>
<dbReference type="CDD" id="cd16539">
    <property type="entry name" value="RING-HC_RNF113A_B"/>
    <property type="match status" value="1"/>
</dbReference>
<keyword evidence="2 4" id="KW-0863">Zinc-finger</keyword>
<dbReference type="PANTHER" id="PTHR12930">
    <property type="entry name" value="ZINC FINGER PROTEIN 183"/>
    <property type="match status" value="1"/>
</dbReference>
<organism evidence="8 9">
    <name type="scientific">Vespula squamosa</name>
    <name type="common">Southern yellow jacket</name>
    <name type="synonym">Wasp</name>
    <dbReference type="NCBI Taxonomy" id="30214"/>
    <lineage>
        <taxon>Eukaryota</taxon>
        <taxon>Metazoa</taxon>
        <taxon>Ecdysozoa</taxon>
        <taxon>Arthropoda</taxon>
        <taxon>Hexapoda</taxon>
        <taxon>Insecta</taxon>
        <taxon>Pterygota</taxon>
        <taxon>Neoptera</taxon>
        <taxon>Endopterygota</taxon>
        <taxon>Hymenoptera</taxon>
        <taxon>Apocrita</taxon>
        <taxon>Aculeata</taxon>
        <taxon>Vespoidea</taxon>
        <taxon>Vespidae</taxon>
        <taxon>Vespinae</taxon>
        <taxon>Vespula</taxon>
    </lineage>
</organism>
<dbReference type="Pfam" id="PF13920">
    <property type="entry name" value="zf-C3HC4_3"/>
    <property type="match status" value="1"/>
</dbReference>
<dbReference type="SMART" id="SM00184">
    <property type="entry name" value="RING"/>
    <property type="match status" value="1"/>
</dbReference>
<evidence type="ECO:0000256" key="4">
    <source>
        <dbReference type="PROSITE-ProRule" id="PRU00723"/>
    </source>
</evidence>
<gene>
    <name evidence="8" type="ORF">V1478_000804</name>
</gene>
<feature type="zinc finger region" description="C3H1-type" evidence="4">
    <location>
        <begin position="206"/>
        <end position="234"/>
    </location>
</feature>
<feature type="compositionally biased region" description="Basic and acidic residues" evidence="5">
    <location>
        <begin position="68"/>
        <end position="81"/>
    </location>
</feature>
<keyword evidence="9" id="KW-1185">Reference proteome</keyword>
<evidence type="ECO:0000256" key="5">
    <source>
        <dbReference type="SAM" id="MobiDB-lite"/>
    </source>
</evidence>
<evidence type="ECO:0000313" key="8">
    <source>
        <dbReference type="EMBL" id="KAL2740663.1"/>
    </source>
</evidence>
<dbReference type="InterPro" id="IPR000571">
    <property type="entry name" value="Znf_CCCH"/>
</dbReference>
<dbReference type="InterPro" id="IPR013083">
    <property type="entry name" value="Znf_RING/FYVE/PHD"/>
</dbReference>
<dbReference type="Proteomes" id="UP001607302">
    <property type="component" value="Unassembled WGS sequence"/>
</dbReference>